<dbReference type="InterPro" id="IPR036388">
    <property type="entry name" value="WH-like_DNA-bd_sf"/>
</dbReference>
<dbReference type="AlphaFoldDB" id="A0A7W6NIR7"/>
<dbReference type="InterPro" id="IPR013196">
    <property type="entry name" value="HTH_11"/>
</dbReference>
<name>A0A7W6NIR7_9HYPH</name>
<gene>
    <name evidence="3" type="ORF">GGR23_000169</name>
</gene>
<dbReference type="Proteomes" id="UP000528286">
    <property type="component" value="Unassembled WGS sequence"/>
</dbReference>
<feature type="domain" description="WYL" evidence="2">
    <location>
        <begin position="139"/>
        <end position="202"/>
    </location>
</feature>
<comment type="caution">
    <text evidence="3">The sequence shown here is derived from an EMBL/GenBank/DDBJ whole genome shotgun (WGS) entry which is preliminary data.</text>
</comment>
<keyword evidence="3" id="KW-0238">DNA-binding</keyword>
<dbReference type="GO" id="GO:0003677">
    <property type="term" value="F:DNA binding"/>
    <property type="evidence" value="ECO:0007669"/>
    <property type="project" value="UniProtKB-KW"/>
</dbReference>
<dbReference type="PROSITE" id="PS52050">
    <property type="entry name" value="WYL"/>
    <property type="match status" value="1"/>
</dbReference>
<dbReference type="EMBL" id="JACIEZ010000001">
    <property type="protein sequence ID" value="MBB4063008.1"/>
    <property type="molecule type" value="Genomic_DNA"/>
</dbReference>
<protein>
    <submittedName>
        <fullName evidence="3">Putative DNA-binding transcriptional regulator YafY</fullName>
    </submittedName>
</protein>
<evidence type="ECO:0000259" key="1">
    <source>
        <dbReference type="Pfam" id="PF08279"/>
    </source>
</evidence>
<dbReference type="InterPro" id="IPR026881">
    <property type="entry name" value="WYL_dom"/>
</dbReference>
<dbReference type="PANTHER" id="PTHR34580:SF3">
    <property type="entry name" value="PROTEIN PAFB"/>
    <property type="match status" value="1"/>
</dbReference>
<evidence type="ECO:0000259" key="2">
    <source>
        <dbReference type="Pfam" id="PF13280"/>
    </source>
</evidence>
<keyword evidence="4" id="KW-1185">Reference proteome</keyword>
<reference evidence="3 4" key="1">
    <citation type="submission" date="2020-08" db="EMBL/GenBank/DDBJ databases">
        <title>Genomic Encyclopedia of Type Strains, Phase IV (KMG-IV): sequencing the most valuable type-strain genomes for metagenomic binning, comparative biology and taxonomic classification.</title>
        <authorList>
            <person name="Goeker M."/>
        </authorList>
    </citation>
    <scope>NUCLEOTIDE SEQUENCE [LARGE SCALE GENOMIC DNA]</scope>
    <source>
        <strain evidence="3 4">DSM 29853</strain>
    </source>
</reference>
<dbReference type="InterPro" id="IPR051534">
    <property type="entry name" value="CBASS_pafABC_assoc_protein"/>
</dbReference>
<sequence length="231" mass="26144">MARAQRLLDLLQLLRSHRYPVAGQHLADTLGISLRTVYRDIATLQAQGADIEGEPGLGYVLKPGFLLPPLMLTREEIEALVLGARWVSRKTDDHLAAAAGQALAKITHVLPEDLRDHLAATHLLIGPAPGPKPVKVDISRIRSAIRNEEVLHLLYSDERGNGTERDIWPFALGFFEQVRVVIAWCELRKGFRHFRADRIEALAGTGRRYPRRRQQLLKEWRQENSIPEQPL</sequence>
<dbReference type="Pfam" id="PF13280">
    <property type="entry name" value="WYL"/>
    <property type="match status" value="1"/>
</dbReference>
<dbReference type="Gene3D" id="1.10.10.10">
    <property type="entry name" value="Winged helix-like DNA-binding domain superfamily/Winged helix DNA-binding domain"/>
    <property type="match status" value="1"/>
</dbReference>
<dbReference type="PANTHER" id="PTHR34580">
    <property type="match status" value="1"/>
</dbReference>
<accession>A0A7W6NIR7</accession>
<evidence type="ECO:0000313" key="3">
    <source>
        <dbReference type="EMBL" id="MBB4063008.1"/>
    </source>
</evidence>
<dbReference type="Pfam" id="PF08279">
    <property type="entry name" value="HTH_11"/>
    <property type="match status" value="1"/>
</dbReference>
<feature type="domain" description="Helix-turn-helix type 11" evidence="1">
    <location>
        <begin position="6"/>
        <end position="59"/>
    </location>
</feature>
<dbReference type="InterPro" id="IPR036390">
    <property type="entry name" value="WH_DNA-bd_sf"/>
</dbReference>
<dbReference type="SUPFAM" id="SSF46785">
    <property type="entry name" value="Winged helix' DNA-binding domain"/>
    <property type="match status" value="1"/>
</dbReference>
<organism evidence="3 4">
    <name type="scientific">Gellertiella hungarica</name>
    <dbReference type="NCBI Taxonomy" id="1572859"/>
    <lineage>
        <taxon>Bacteria</taxon>
        <taxon>Pseudomonadati</taxon>
        <taxon>Pseudomonadota</taxon>
        <taxon>Alphaproteobacteria</taxon>
        <taxon>Hyphomicrobiales</taxon>
        <taxon>Rhizobiaceae</taxon>
        <taxon>Gellertiella</taxon>
    </lineage>
</organism>
<evidence type="ECO:0000313" key="4">
    <source>
        <dbReference type="Proteomes" id="UP000528286"/>
    </source>
</evidence>
<proteinExistence type="predicted"/>
<dbReference type="RefSeq" id="WP_183364212.1">
    <property type="nucleotide sequence ID" value="NZ_JACIEZ010000001.1"/>
</dbReference>